<organism evidence="1 2">
    <name type="scientific">Aliikangiella maris</name>
    <dbReference type="NCBI Taxonomy" id="3162458"/>
    <lineage>
        <taxon>Bacteria</taxon>
        <taxon>Pseudomonadati</taxon>
        <taxon>Pseudomonadota</taxon>
        <taxon>Gammaproteobacteria</taxon>
        <taxon>Oceanospirillales</taxon>
        <taxon>Pleioneaceae</taxon>
        <taxon>Aliikangiella</taxon>
    </lineage>
</organism>
<dbReference type="CDD" id="cd04821">
    <property type="entry name" value="PA_M28_1_2"/>
    <property type="match status" value="1"/>
</dbReference>
<dbReference type="Gene3D" id="3.40.630.10">
    <property type="entry name" value="Zn peptidases"/>
    <property type="match status" value="1"/>
</dbReference>
<gene>
    <name evidence="1" type="ORF">ABVT43_08120</name>
</gene>
<sequence>MYLFRSFLLVFLLSKTRLLYTKNFLSKIGFLCKTILVFFLGYSSAVLSDNQKTDDFEKGYHHFNLTEIKSHIKLLASDEFGGRAPATQGDKLTTELLVNEFTKMGLSPGNGKSFLQKVPLTSIVSTPTSQLKLGNKTLNYLTEFVANSRKTQSQVSLNQSELIFVGYGVNAPEYGWNDYAGIDVKGKTVVVLVNDPGYATQDPELFNGNTMTYYGRWIYKYEEAARQGAAGAIIIHETQPASYGWNVIESSWSGAQYHLPASEVNEPVLDVEMWITIEQAKALFQQAKLNFETLKQQAKNKDFKAVPLNLNASIKLNNEIESSSSNNIIATLPGKKRPNEHIIYMAHWDHLGTTTVNGETRIFNGAHDNASGTAGIIAIAKAFRSLKQPLDRSVTFIAVTAEEQGRLGSRYFANHPTMPLNQIVGLINMDSLNITGLKKDVRVVGFGKSELEDYLSQAAQRQNRVLSPEPTPERGYYYRSDHFSLAKKGVPGLSAGGGSQPLNDAQAKIAESVGKMVGQCYHQECDEYQESWGWDGVIADLQLYYETGYLLAQTKQWPNWREGTEFKAARDNMMNP</sequence>
<dbReference type="Proteomes" id="UP001548189">
    <property type="component" value="Unassembled WGS sequence"/>
</dbReference>
<dbReference type="SUPFAM" id="SSF52025">
    <property type="entry name" value="PA domain"/>
    <property type="match status" value="1"/>
</dbReference>
<dbReference type="Pfam" id="PF04389">
    <property type="entry name" value="Peptidase_M28"/>
    <property type="match status" value="1"/>
</dbReference>
<dbReference type="InterPro" id="IPR045175">
    <property type="entry name" value="M28_fam"/>
</dbReference>
<dbReference type="Gene3D" id="3.50.30.30">
    <property type="match status" value="1"/>
</dbReference>
<name>A0ABV2BT28_9GAMM</name>
<dbReference type="InterPro" id="IPR046450">
    <property type="entry name" value="PA_dom_sf"/>
</dbReference>
<dbReference type="EMBL" id="JBEVCJ010000007">
    <property type="protein sequence ID" value="MET1255087.1"/>
    <property type="molecule type" value="Genomic_DNA"/>
</dbReference>
<dbReference type="SUPFAM" id="SSF53187">
    <property type="entry name" value="Zn-dependent exopeptidases"/>
    <property type="match status" value="1"/>
</dbReference>
<accession>A0ABV2BT28</accession>
<keyword evidence="2" id="KW-1185">Reference proteome</keyword>
<dbReference type="InterPro" id="IPR007484">
    <property type="entry name" value="Peptidase_M28"/>
</dbReference>
<proteinExistence type="predicted"/>
<evidence type="ECO:0000313" key="1">
    <source>
        <dbReference type="EMBL" id="MET1255087.1"/>
    </source>
</evidence>
<protein>
    <submittedName>
        <fullName evidence="1">M28 family metallopeptidase</fullName>
    </submittedName>
</protein>
<reference evidence="1 2" key="1">
    <citation type="submission" date="2024-06" db="EMBL/GenBank/DDBJ databases">
        <authorList>
            <person name="Li F."/>
        </authorList>
    </citation>
    <scope>NUCLEOTIDE SEQUENCE [LARGE SCALE GENOMIC DNA]</scope>
    <source>
        <strain evidence="1 2">GXAS 311</strain>
    </source>
</reference>
<dbReference type="PANTHER" id="PTHR12147:SF56">
    <property type="entry name" value="AMINOPEPTIDASE YDR415C-RELATED"/>
    <property type="match status" value="1"/>
</dbReference>
<dbReference type="CDD" id="cd05660">
    <property type="entry name" value="M28_like_PA"/>
    <property type="match status" value="1"/>
</dbReference>
<evidence type="ECO:0000313" key="2">
    <source>
        <dbReference type="Proteomes" id="UP001548189"/>
    </source>
</evidence>
<dbReference type="PANTHER" id="PTHR12147">
    <property type="entry name" value="METALLOPEPTIDASE M28 FAMILY MEMBER"/>
    <property type="match status" value="1"/>
</dbReference>
<comment type="caution">
    <text evidence="1">The sequence shown here is derived from an EMBL/GenBank/DDBJ whole genome shotgun (WGS) entry which is preliminary data.</text>
</comment>